<sequence length="530" mass="58365">MDYLATMVDLQAIIVGTGCLALGFAYGRHWRSNNRPKLAGLLEKSNGVCSRSIIVQPFPQHKHAMTSTLPTPRMRTVAFQNDRSQCQESSPDEQDKASHKRCTKRHLTEVVDLLDRHSSDMAELLGTVVEEVLGSPQQRSTVPSMEKDQKQKSCKVDMKKLGDLEDLSRDEGEPWSHRSLNQGFKCINLVSSENEEFDEQQASWKINRCERFMVLSPRKVVEVGSVEKESKCLGALATPILANECSVQDVEFPQLDCSGYTGGSTEGTTDSNSECEVDTERETLAMGILLLSEDSADSEAPLKQAPVSCEKKAETERNLLDTEMITASSEVPLKQTPVSCEKKAETEGNLMDTAVMAASSEAPLKETHDPPPDMEKMMQCERSQPRCSPQSEVTDQNLQSETPFCDLPIESIQDAQGTTSPSGWRQPTILSANDTGCRLSFLDAKSSVLPSFSDKKYCTIRVNQYPGFIGSMATISNAGVGLQAEDPFGTSQSAFQCLVLDYASRNSMHLTSCLSKFPLSTNERQRLGAE</sequence>
<proteinExistence type="predicted"/>
<dbReference type="Proteomes" id="UP001497512">
    <property type="component" value="Chromosome 1"/>
</dbReference>
<organism evidence="2 3">
    <name type="scientific">Sphagnum troendelagicum</name>
    <dbReference type="NCBI Taxonomy" id="128251"/>
    <lineage>
        <taxon>Eukaryota</taxon>
        <taxon>Viridiplantae</taxon>
        <taxon>Streptophyta</taxon>
        <taxon>Embryophyta</taxon>
        <taxon>Bryophyta</taxon>
        <taxon>Sphagnophytina</taxon>
        <taxon>Sphagnopsida</taxon>
        <taxon>Sphagnales</taxon>
        <taxon>Sphagnaceae</taxon>
        <taxon>Sphagnum</taxon>
    </lineage>
</organism>
<name>A0ABP0T7P2_9BRYO</name>
<evidence type="ECO:0000313" key="2">
    <source>
        <dbReference type="EMBL" id="CAK9189515.1"/>
    </source>
</evidence>
<evidence type="ECO:0000256" key="1">
    <source>
        <dbReference type="SAM" id="MobiDB-lite"/>
    </source>
</evidence>
<accession>A0ABP0T7P2</accession>
<protein>
    <submittedName>
        <fullName evidence="2">Uncharacterized protein</fullName>
    </submittedName>
</protein>
<keyword evidence="3" id="KW-1185">Reference proteome</keyword>
<feature type="region of interest" description="Disordered" evidence="1">
    <location>
        <begin position="81"/>
        <end position="101"/>
    </location>
</feature>
<dbReference type="EMBL" id="OZ019893">
    <property type="protein sequence ID" value="CAK9189515.1"/>
    <property type="molecule type" value="Genomic_DNA"/>
</dbReference>
<evidence type="ECO:0000313" key="3">
    <source>
        <dbReference type="Proteomes" id="UP001497512"/>
    </source>
</evidence>
<gene>
    <name evidence="2" type="ORF">CSSPTR1EN2_LOCUS166</name>
</gene>
<reference evidence="2 3" key="1">
    <citation type="submission" date="2024-02" db="EMBL/GenBank/DDBJ databases">
        <authorList>
            <consortium name="ELIXIR-Norway"/>
            <consortium name="Elixir Norway"/>
        </authorList>
    </citation>
    <scope>NUCLEOTIDE SEQUENCE [LARGE SCALE GENOMIC DNA]</scope>
</reference>